<dbReference type="AlphaFoldDB" id="X0VKD9"/>
<evidence type="ECO:0008006" key="2">
    <source>
        <dbReference type="Google" id="ProtNLM"/>
    </source>
</evidence>
<evidence type="ECO:0000313" key="1">
    <source>
        <dbReference type="EMBL" id="GAG11677.1"/>
    </source>
</evidence>
<organism evidence="1">
    <name type="scientific">marine sediment metagenome</name>
    <dbReference type="NCBI Taxonomy" id="412755"/>
    <lineage>
        <taxon>unclassified sequences</taxon>
        <taxon>metagenomes</taxon>
        <taxon>ecological metagenomes</taxon>
    </lineage>
</organism>
<accession>X0VKD9</accession>
<sequence length="271" mass="28371">MTIDPPPTCEITCTDADDTPGDCATCEGGNVTLSVAAGYATYEWTKVGNATVLSSTNELEVFGSGNYTVTITDADGCQSECWKLVTIDPPPTCEITCTDADDTPGDCATCEGGNVTLSVAAGYATYEWTKVGNATVLSSTNELEVFGSGNYTVTITDADGCQSECWKLVTINQPPTCEITCTDADDTPRDCATCEGGNVTLSVAAGYATYEWTKVGNATVLSSTNELEVFGSGNYTVTITDADGCQSECWKVVTIDQPPTCEITCTDADDT</sequence>
<reference evidence="1" key="1">
    <citation type="journal article" date="2014" name="Front. Microbiol.">
        <title>High frequency of phylogenetically diverse reductive dehalogenase-homologous genes in deep subseafloor sedimentary metagenomes.</title>
        <authorList>
            <person name="Kawai M."/>
            <person name="Futagami T."/>
            <person name="Toyoda A."/>
            <person name="Takaki Y."/>
            <person name="Nishi S."/>
            <person name="Hori S."/>
            <person name="Arai W."/>
            <person name="Tsubouchi T."/>
            <person name="Morono Y."/>
            <person name="Uchiyama I."/>
            <person name="Ito T."/>
            <person name="Fujiyama A."/>
            <person name="Inagaki F."/>
            <person name="Takami H."/>
        </authorList>
    </citation>
    <scope>NUCLEOTIDE SEQUENCE</scope>
    <source>
        <strain evidence="1">Expedition CK06-06</strain>
    </source>
</reference>
<dbReference type="Gene3D" id="2.60.40.10">
    <property type="entry name" value="Immunoglobulins"/>
    <property type="match status" value="3"/>
</dbReference>
<dbReference type="InterPro" id="IPR013783">
    <property type="entry name" value="Ig-like_fold"/>
</dbReference>
<proteinExistence type="predicted"/>
<name>X0VKD9_9ZZZZ</name>
<gene>
    <name evidence="1" type="ORF">S01H1_35438</name>
</gene>
<dbReference type="EMBL" id="BARS01022148">
    <property type="protein sequence ID" value="GAG11677.1"/>
    <property type="molecule type" value="Genomic_DNA"/>
</dbReference>
<protein>
    <recommendedName>
        <fullName evidence="2">Ig-like domain-containing protein</fullName>
    </recommendedName>
</protein>
<comment type="caution">
    <text evidence="1">The sequence shown here is derived from an EMBL/GenBank/DDBJ whole genome shotgun (WGS) entry which is preliminary data.</text>
</comment>
<feature type="non-terminal residue" evidence="1">
    <location>
        <position position="271"/>
    </location>
</feature>